<organism evidence="1 2">
    <name type="scientific">Cricetulus griseus</name>
    <name type="common">Chinese hamster</name>
    <name type="synonym">Cricetulus barabensis griseus</name>
    <dbReference type="NCBI Taxonomy" id="10029"/>
    <lineage>
        <taxon>Eukaryota</taxon>
        <taxon>Metazoa</taxon>
        <taxon>Chordata</taxon>
        <taxon>Craniata</taxon>
        <taxon>Vertebrata</taxon>
        <taxon>Euteleostomi</taxon>
        <taxon>Mammalia</taxon>
        <taxon>Eutheria</taxon>
        <taxon>Euarchontoglires</taxon>
        <taxon>Glires</taxon>
        <taxon>Rodentia</taxon>
        <taxon>Myomorpha</taxon>
        <taxon>Muroidea</taxon>
        <taxon>Cricetidae</taxon>
        <taxon>Cricetinae</taxon>
        <taxon>Cricetulus</taxon>
    </lineage>
</organism>
<dbReference type="Proteomes" id="UP000001075">
    <property type="component" value="Unassembled WGS sequence"/>
</dbReference>
<dbReference type="InParanoid" id="G3HPG8"/>
<sequence>MRSHSWGRFGSQGQDEEFLSAGLHIYSFDERPFQDYGEILNGLQNSDKGVDSHVVSEECALFIHSGDGRTFC</sequence>
<evidence type="ECO:0000313" key="2">
    <source>
        <dbReference type="Proteomes" id="UP000001075"/>
    </source>
</evidence>
<proteinExistence type="predicted"/>
<name>G3HPG8_CRIGR</name>
<evidence type="ECO:0000313" key="1">
    <source>
        <dbReference type="EMBL" id="EGW10830.1"/>
    </source>
</evidence>
<reference evidence="2" key="1">
    <citation type="journal article" date="2011" name="Nat. Biotechnol.">
        <title>The genomic sequence of the Chinese hamster ovary (CHO)-K1 cell line.</title>
        <authorList>
            <person name="Xu X."/>
            <person name="Nagarajan H."/>
            <person name="Lewis N.E."/>
            <person name="Pan S."/>
            <person name="Cai Z."/>
            <person name="Liu X."/>
            <person name="Chen W."/>
            <person name="Xie M."/>
            <person name="Wang W."/>
            <person name="Hammond S."/>
            <person name="Andersen M.R."/>
            <person name="Neff N."/>
            <person name="Passarelli B."/>
            <person name="Koh W."/>
            <person name="Fan H.C."/>
            <person name="Wang J."/>
            <person name="Gui Y."/>
            <person name="Lee K.H."/>
            <person name="Betenbaugh M.J."/>
            <person name="Quake S.R."/>
            <person name="Famili I."/>
            <person name="Palsson B.O."/>
            <person name="Wang J."/>
        </authorList>
    </citation>
    <scope>NUCLEOTIDE SEQUENCE [LARGE SCALE GENOMIC DNA]</scope>
    <source>
        <strain evidence="2">CHO K1 cell line</strain>
    </source>
</reference>
<protein>
    <submittedName>
        <fullName evidence="1">Uncharacterized protein</fullName>
    </submittedName>
</protein>
<gene>
    <name evidence="1" type="ORF">I79_012680</name>
</gene>
<dbReference type="EMBL" id="JH000573">
    <property type="protein sequence ID" value="EGW10830.1"/>
    <property type="molecule type" value="Genomic_DNA"/>
</dbReference>
<accession>G3HPG8</accession>
<dbReference type="AlphaFoldDB" id="G3HPG8"/>